<dbReference type="GO" id="GO:1990112">
    <property type="term" value="C:RQC complex"/>
    <property type="evidence" value="ECO:0007669"/>
    <property type="project" value="TreeGrafter"/>
</dbReference>
<accession>A0A4V6PFN3</accession>
<protein>
    <submittedName>
        <fullName evidence="3">DUF814 domain-containing protein</fullName>
    </submittedName>
</protein>
<gene>
    <name evidence="3" type="ORF">E0F88_28875</name>
</gene>
<feature type="domain" description="NFACT RNA-binding" evidence="2">
    <location>
        <begin position="418"/>
        <end position="512"/>
    </location>
</feature>
<evidence type="ECO:0000256" key="1">
    <source>
        <dbReference type="SAM" id="Coils"/>
    </source>
</evidence>
<keyword evidence="4" id="KW-1185">Reference proteome</keyword>
<dbReference type="GO" id="GO:0043023">
    <property type="term" value="F:ribosomal large subunit binding"/>
    <property type="evidence" value="ECO:0007669"/>
    <property type="project" value="TreeGrafter"/>
</dbReference>
<evidence type="ECO:0000259" key="2">
    <source>
        <dbReference type="Pfam" id="PF05670"/>
    </source>
</evidence>
<dbReference type="GO" id="GO:0072344">
    <property type="term" value="P:rescue of stalled ribosome"/>
    <property type="evidence" value="ECO:0007669"/>
    <property type="project" value="TreeGrafter"/>
</dbReference>
<dbReference type="PANTHER" id="PTHR15239:SF6">
    <property type="entry name" value="RIBOSOME QUALITY CONTROL COMPLEX SUBUNIT NEMF"/>
    <property type="match status" value="1"/>
</dbReference>
<dbReference type="Proteomes" id="UP000294850">
    <property type="component" value="Unassembled WGS sequence"/>
</dbReference>
<reference evidence="3 4" key="1">
    <citation type="submission" date="2019-03" db="EMBL/GenBank/DDBJ databases">
        <title>Dyadobacter AR-3-6 sp. nov., isolated from arctic soil.</title>
        <authorList>
            <person name="Chaudhary D.K."/>
        </authorList>
    </citation>
    <scope>NUCLEOTIDE SEQUENCE [LARGE SCALE GENOMIC DNA]</scope>
    <source>
        <strain evidence="3 4">AR-3-6</strain>
    </source>
</reference>
<comment type="caution">
    <text evidence="3">The sequence shown here is derived from an EMBL/GenBank/DDBJ whole genome shotgun (WGS) entry which is preliminary data.</text>
</comment>
<dbReference type="InterPro" id="IPR051608">
    <property type="entry name" value="RQC_Subunit_NEMF"/>
</dbReference>
<evidence type="ECO:0000313" key="3">
    <source>
        <dbReference type="EMBL" id="TDE10308.1"/>
    </source>
</evidence>
<dbReference type="AlphaFoldDB" id="A0A4V6PFN3"/>
<name>A0A4V6PFN3_9BACT</name>
<dbReference type="EMBL" id="SMFL01000016">
    <property type="protein sequence ID" value="TDE10308.1"/>
    <property type="molecule type" value="Genomic_DNA"/>
</dbReference>
<feature type="coiled-coil region" evidence="1">
    <location>
        <begin position="344"/>
        <end position="374"/>
    </location>
</feature>
<dbReference type="GO" id="GO:0000049">
    <property type="term" value="F:tRNA binding"/>
    <property type="evidence" value="ECO:0007669"/>
    <property type="project" value="TreeGrafter"/>
</dbReference>
<organism evidence="3 4">
    <name type="scientific">Dyadobacter psychrotolerans</name>
    <dbReference type="NCBI Taxonomy" id="2541721"/>
    <lineage>
        <taxon>Bacteria</taxon>
        <taxon>Pseudomonadati</taxon>
        <taxon>Bacteroidota</taxon>
        <taxon>Cytophagia</taxon>
        <taxon>Cytophagales</taxon>
        <taxon>Spirosomataceae</taxon>
        <taxon>Dyadobacter</taxon>
    </lineage>
</organism>
<sequence>MHQNYYFLKQLAPRLDQELSGKLLIETFSQEKDELVLVFADSESDGLLQNPFFIKATLRSNFACLSFPDKFDRARRNSVNLFTSFYGRRINIVSVFLNERAIAIYFDDNTNLVFKLYGNRSNLIGFNDKQEVIELFNNKLATDQTIRLETLNRPIDQTFEAYLANNLKHEALFPTFGKQINKYLNNLLKDENSADKRWEIIQNLLKELDKPEFYISKIELVPVLLLLPIGEISATYTDPLEALNAFYYAFIRLSGIEKEKAEIIRILNKRIQQTDHYLENTFKKLVELEEGVRNDELANIIMANLHQIPARSENVELFDFYREQPIKIKLKKDLSPQKNAETYYRKSKNEKIELDRLNDSLQAREAEKVKMKQHLEVIEKIELLRELRSYIKTHALNGAVLSLAAAVIELFKKVDFLGYTILIGRNAKNNDLLTKQYAFKEDLWLHARDVSGSHVIIKNQPGKKFPAPVIERAAELAAFYSKRKTDSLCPVIVTPKKYLRKLKGMPEGAVIVDKEDVVMVVPKGE</sequence>
<keyword evidence="1" id="KW-0175">Coiled coil</keyword>
<proteinExistence type="predicted"/>
<dbReference type="Pfam" id="PF05670">
    <property type="entry name" value="NFACT-R_1"/>
    <property type="match status" value="1"/>
</dbReference>
<dbReference type="InterPro" id="IPR008532">
    <property type="entry name" value="NFACT_RNA-bd"/>
</dbReference>
<dbReference type="Pfam" id="PF05833">
    <property type="entry name" value="NFACT_N"/>
    <property type="match status" value="1"/>
</dbReference>
<evidence type="ECO:0000313" key="4">
    <source>
        <dbReference type="Proteomes" id="UP000294850"/>
    </source>
</evidence>
<dbReference type="PANTHER" id="PTHR15239">
    <property type="entry name" value="NUCLEAR EXPORT MEDIATOR FACTOR NEMF"/>
    <property type="match status" value="1"/>
</dbReference>
<dbReference type="RefSeq" id="WP_131961815.1">
    <property type="nucleotide sequence ID" value="NZ_SMFL01000016.1"/>
</dbReference>
<dbReference type="OrthoDB" id="9766163at2"/>